<feature type="domain" description="HTH LytTR-type" evidence="1">
    <location>
        <begin position="1"/>
        <end position="63"/>
    </location>
</feature>
<organism evidence="2 3">
    <name type="scientific">Brumimicrobium glaciale</name>
    <dbReference type="NCBI Taxonomy" id="200475"/>
    <lineage>
        <taxon>Bacteria</taxon>
        <taxon>Pseudomonadati</taxon>
        <taxon>Bacteroidota</taxon>
        <taxon>Flavobacteriia</taxon>
        <taxon>Flavobacteriales</taxon>
        <taxon>Crocinitomicaceae</taxon>
        <taxon>Brumimicrobium</taxon>
    </lineage>
</organism>
<dbReference type="GO" id="GO:0003677">
    <property type="term" value="F:DNA binding"/>
    <property type="evidence" value="ECO:0007669"/>
    <property type="project" value="InterPro"/>
</dbReference>
<accession>A0A4Q4KJ00</accession>
<evidence type="ECO:0000313" key="2">
    <source>
        <dbReference type="EMBL" id="RYM32790.1"/>
    </source>
</evidence>
<keyword evidence="3" id="KW-1185">Reference proteome</keyword>
<dbReference type="InterPro" id="IPR007492">
    <property type="entry name" value="LytTR_DNA-bd_dom"/>
</dbReference>
<protein>
    <recommendedName>
        <fullName evidence="1">HTH LytTR-type domain-containing protein</fullName>
    </recommendedName>
</protein>
<sequence length="63" mass="7069">MIANQSLSKLISKLPSSFLQVHRSYIVNGEKVTGLKGRELFLGEVKIPVSDSFYEVVKRNLFG</sequence>
<name>A0A4Q4KJ00_9FLAO</name>
<proteinExistence type="predicted"/>
<gene>
    <name evidence="2" type="ORF">ERX46_12055</name>
</gene>
<comment type="caution">
    <text evidence="2">The sequence shown here is derived from an EMBL/GenBank/DDBJ whole genome shotgun (WGS) entry which is preliminary data.</text>
</comment>
<dbReference type="Pfam" id="PF04397">
    <property type="entry name" value="LytTR"/>
    <property type="match status" value="1"/>
</dbReference>
<dbReference type="Gene3D" id="2.40.50.1020">
    <property type="entry name" value="LytTr DNA-binding domain"/>
    <property type="match status" value="1"/>
</dbReference>
<dbReference type="PROSITE" id="PS50930">
    <property type="entry name" value="HTH_LYTTR"/>
    <property type="match status" value="1"/>
</dbReference>
<dbReference type="Proteomes" id="UP000293952">
    <property type="component" value="Unassembled WGS sequence"/>
</dbReference>
<dbReference type="RefSeq" id="WP_130094128.1">
    <property type="nucleotide sequence ID" value="NZ_SETE01000005.1"/>
</dbReference>
<evidence type="ECO:0000259" key="1">
    <source>
        <dbReference type="PROSITE" id="PS50930"/>
    </source>
</evidence>
<dbReference type="OrthoDB" id="1467895at2"/>
<dbReference type="EMBL" id="SETE01000005">
    <property type="protein sequence ID" value="RYM32790.1"/>
    <property type="molecule type" value="Genomic_DNA"/>
</dbReference>
<dbReference type="AlphaFoldDB" id="A0A4Q4KJ00"/>
<reference evidence="2 3" key="1">
    <citation type="submission" date="2019-02" db="EMBL/GenBank/DDBJ databases">
        <title>Genome sequence of the sea-ice species Brumimicrobium glaciale.</title>
        <authorList>
            <person name="Bowman J.P."/>
        </authorList>
    </citation>
    <scope>NUCLEOTIDE SEQUENCE [LARGE SCALE GENOMIC DNA]</scope>
    <source>
        <strain evidence="2 3">IC156</strain>
    </source>
</reference>
<evidence type="ECO:0000313" key="3">
    <source>
        <dbReference type="Proteomes" id="UP000293952"/>
    </source>
</evidence>